<dbReference type="SUPFAM" id="SSF56037">
    <property type="entry name" value="PheT/TilS domain"/>
    <property type="match status" value="1"/>
</dbReference>
<keyword evidence="6 15" id="KW-0436">Ligase</keyword>
<dbReference type="InterPro" id="IPR033714">
    <property type="entry name" value="tRNA_bind_bactPheRS"/>
</dbReference>
<dbReference type="PANTHER" id="PTHR10947">
    <property type="entry name" value="PHENYLALANYL-TRNA SYNTHETASE BETA CHAIN AND LEUCINE-RICH REPEAT-CONTAINING PROTEIN 47"/>
    <property type="match status" value="1"/>
</dbReference>
<dbReference type="GO" id="GO:0006432">
    <property type="term" value="P:phenylalanyl-tRNA aminoacylation"/>
    <property type="evidence" value="ECO:0007669"/>
    <property type="project" value="UniProtKB-UniRule"/>
</dbReference>
<evidence type="ECO:0000259" key="18">
    <source>
        <dbReference type="PROSITE" id="PS51447"/>
    </source>
</evidence>
<dbReference type="Gene3D" id="3.30.930.10">
    <property type="entry name" value="Bira Bifunctional Protein, Domain 2"/>
    <property type="match status" value="1"/>
</dbReference>
<dbReference type="InterPro" id="IPR020825">
    <property type="entry name" value="Phe-tRNA_synthase-like_B3/B4"/>
</dbReference>
<dbReference type="PANTHER" id="PTHR10947:SF0">
    <property type="entry name" value="PHENYLALANINE--TRNA LIGASE BETA SUBUNIT"/>
    <property type="match status" value="1"/>
</dbReference>
<feature type="binding site" evidence="15">
    <location>
        <position position="479"/>
    </location>
    <ligand>
        <name>Mg(2+)</name>
        <dbReference type="ChEBI" id="CHEBI:18420"/>
        <note>shared with alpha subunit</note>
    </ligand>
</feature>
<keyword evidence="4 15" id="KW-0963">Cytoplasm</keyword>
<dbReference type="InterPro" id="IPR041616">
    <property type="entry name" value="PheRS_beta_core"/>
</dbReference>
<dbReference type="Gene3D" id="3.30.70.380">
    <property type="entry name" value="Ferrodoxin-fold anticodon-binding domain"/>
    <property type="match status" value="1"/>
</dbReference>
<keyword evidence="5 16" id="KW-0820">tRNA-binding</keyword>
<dbReference type="SUPFAM" id="SSF54991">
    <property type="entry name" value="Anticodon-binding domain of PheRS"/>
    <property type="match status" value="1"/>
</dbReference>
<dbReference type="GO" id="GO:0000287">
    <property type="term" value="F:magnesium ion binding"/>
    <property type="evidence" value="ECO:0007669"/>
    <property type="project" value="UniProtKB-UniRule"/>
</dbReference>
<comment type="subunit">
    <text evidence="3 15">Tetramer of two alpha and two beta subunits.</text>
</comment>
<dbReference type="Pfam" id="PF17759">
    <property type="entry name" value="tRNA_synthFbeta"/>
    <property type="match status" value="1"/>
</dbReference>
<keyword evidence="10 15" id="KW-0460">Magnesium</keyword>
<dbReference type="InterPro" id="IPR036690">
    <property type="entry name" value="Fdx_antiC-bd_sf"/>
</dbReference>
<dbReference type="InterPro" id="IPR009061">
    <property type="entry name" value="DNA-bd_dom_put_sf"/>
</dbReference>
<dbReference type="SMART" id="SM00896">
    <property type="entry name" value="FDX-ACB"/>
    <property type="match status" value="1"/>
</dbReference>
<dbReference type="FunFam" id="3.30.70.380:FF:000001">
    <property type="entry name" value="Phenylalanine--tRNA ligase beta subunit"/>
    <property type="match status" value="1"/>
</dbReference>
<dbReference type="InterPro" id="IPR045060">
    <property type="entry name" value="Phe-tRNA-ligase_IIc_bsu"/>
</dbReference>
<dbReference type="Pfam" id="PF03147">
    <property type="entry name" value="FDX-ACB"/>
    <property type="match status" value="1"/>
</dbReference>
<dbReference type="PATRIC" id="fig|61435.5.peg.452"/>
<feature type="domain" description="FDX-ACB" evidence="18">
    <location>
        <begin position="717"/>
        <end position="808"/>
    </location>
</feature>
<accession>A0A0V8M4W1</accession>
<dbReference type="GO" id="GO:0000049">
    <property type="term" value="F:tRNA binding"/>
    <property type="evidence" value="ECO:0007669"/>
    <property type="project" value="UniProtKB-UniRule"/>
</dbReference>
<evidence type="ECO:0000313" key="20">
    <source>
        <dbReference type="EMBL" id="KSV18814.1"/>
    </source>
</evidence>
<dbReference type="InterPro" id="IPR002547">
    <property type="entry name" value="tRNA-bd_dom"/>
</dbReference>
<dbReference type="SUPFAM" id="SSF50249">
    <property type="entry name" value="Nucleic acid-binding proteins"/>
    <property type="match status" value="1"/>
</dbReference>
<feature type="binding site" evidence="15">
    <location>
        <position position="480"/>
    </location>
    <ligand>
        <name>Mg(2+)</name>
        <dbReference type="ChEBI" id="CHEBI:18420"/>
        <note>shared with alpha subunit</note>
    </ligand>
</feature>
<dbReference type="InterPro" id="IPR004532">
    <property type="entry name" value="Phe-tRNA-ligase_IIc_bsu_bact"/>
</dbReference>
<sequence>MKIPLKWLKEYLPTDMPPAELAECMTMAGTEVTVLNSHKDKWPNVYVGQIMEVNRHPNADRLVLVKVDWGQGQETVVTGAPNCKAGDKVVFARTGAVLIDGHNGKEMVLKPAVLRGVESCGMVCSERELGLSDEHEGILILPADAPVGMLASEYLGEIILDLELTPNRGDLMCVTGVARELGALIDRLPSISTPDFKATGKDIKDKINIEIKNTKLCTRYTASLIEGIKIGESPDWLKERLIACGMRPINNVVDATNYVMLEFGQPLHSFDYDQIKSKHIIVRPAAEGEVLTTLDGVERKLSPDMLLITEPDKIIALAGVMGGENTEVTEKTASVLLESATFDKHSIRRTAKALKLQSEASARFEKGLSFELAPIALKRATQLILEIAGGQAASGLMDVMPVKKDRNSVVLSLSKVNRVLGLEGEKFDSCKIAKRLGFAWMPEYVPGMEEFGYGSVDDKMRFFPGYWRMDIESDIDMIEEVARIAGYDTIPCLPLDKAIPKVETPPLPGMKRFLRQILSGYGFQELISYSFTSREMLSRVFSGAEPECLAISNPMSSEQEVMRTSLRPALYASLAANRRFEKNGLRLYELGRVYLPKENNKQDEPEMLCALIAGSASEAWWQRNTAGFDFFDAKGIVESLVSRLGIAADFAVSDEPGLTLGYQASILVGDMPVGVLGQLSPQTADKFGITEPVYMFEINLSKLITRATVRRKFTQINRFPSVERDLALVLDRSITNRQVTDIISEFDLVKNVELFDMYQGKQVAGDKKSLAYHLLFQSDTHTLKDADVDSVMNQILKRLNTETGAVLRS</sequence>
<dbReference type="InterPro" id="IPR012340">
    <property type="entry name" value="NA-bd_OB-fold"/>
</dbReference>
<comment type="similarity">
    <text evidence="2 15">Belongs to the phenylalanyl-tRNA synthetase beta subunit family. Type 1 subfamily.</text>
</comment>
<dbReference type="SUPFAM" id="SSF46955">
    <property type="entry name" value="Putative DNA-binding domain"/>
    <property type="match status" value="1"/>
</dbReference>
<dbReference type="GO" id="GO:0005524">
    <property type="term" value="F:ATP binding"/>
    <property type="evidence" value="ECO:0007669"/>
    <property type="project" value="UniProtKB-UniRule"/>
</dbReference>
<dbReference type="Pfam" id="PF01588">
    <property type="entry name" value="tRNA_bind"/>
    <property type="match status" value="1"/>
</dbReference>
<evidence type="ECO:0000256" key="14">
    <source>
        <dbReference type="ARBA" id="ARBA00049255"/>
    </source>
</evidence>
<evidence type="ECO:0000313" key="21">
    <source>
        <dbReference type="Proteomes" id="UP000053577"/>
    </source>
</evidence>
<dbReference type="SMART" id="SM00873">
    <property type="entry name" value="B3_4"/>
    <property type="match status" value="1"/>
</dbReference>
<evidence type="ECO:0000256" key="15">
    <source>
        <dbReference type="HAMAP-Rule" id="MF_00283"/>
    </source>
</evidence>
<dbReference type="RefSeq" id="WP_058292230.1">
    <property type="nucleotide sequence ID" value="NZ_JGYD01000010.1"/>
</dbReference>
<dbReference type="PROSITE" id="PS50886">
    <property type="entry name" value="TRBD"/>
    <property type="match status" value="1"/>
</dbReference>
<dbReference type="Gene3D" id="3.30.56.10">
    <property type="match status" value="2"/>
</dbReference>
<evidence type="ECO:0000256" key="13">
    <source>
        <dbReference type="ARBA" id="ARBA00023146"/>
    </source>
</evidence>
<dbReference type="AlphaFoldDB" id="A0A0V8M4W1"/>
<evidence type="ECO:0000256" key="6">
    <source>
        <dbReference type="ARBA" id="ARBA00022598"/>
    </source>
</evidence>
<comment type="cofactor">
    <cofactor evidence="15">
        <name>Mg(2+)</name>
        <dbReference type="ChEBI" id="CHEBI:18420"/>
    </cofactor>
    <text evidence="15">Binds 2 magnesium ions per tetramer.</text>
</comment>
<evidence type="ECO:0000256" key="3">
    <source>
        <dbReference type="ARBA" id="ARBA00011209"/>
    </source>
</evidence>
<dbReference type="FunFam" id="2.40.50.140:FF:000045">
    <property type="entry name" value="Phenylalanine--tRNA ligase beta subunit"/>
    <property type="match status" value="1"/>
</dbReference>
<feature type="binding site" evidence="15">
    <location>
        <position position="476"/>
    </location>
    <ligand>
        <name>Mg(2+)</name>
        <dbReference type="ChEBI" id="CHEBI:18420"/>
        <note>shared with alpha subunit</note>
    </ligand>
</feature>
<dbReference type="InterPro" id="IPR005146">
    <property type="entry name" value="B3/B4_tRNA-bd"/>
</dbReference>
<evidence type="ECO:0000256" key="12">
    <source>
        <dbReference type="ARBA" id="ARBA00022917"/>
    </source>
</evidence>
<dbReference type="CDD" id="cd00769">
    <property type="entry name" value="PheRS_beta_core"/>
    <property type="match status" value="1"/>
</dbReference>
<proteinExistence type="inferred from homology"/>
<comment type="caution">
    <text evidence="20">The sequence shown here is derived from an EMBL/GenBank/DDBJ whole genome shotgun (WGS) entry which is preliminary data.</text>
</comment>
<evidence type="ECO:0000256" key="2">
    <source>
        <dbReference type="ARBA" id="ARBA00008653"/>
    </source>
</evidence>
<keyword evidence="13 15" id="KW-0030">Aminoacyl-tRNA synthetase</keyword>
<dbReference type="Proteomes" id="UP000053577">
    <property type="component" value="Unassembled WGS sequence"/>
</dbReference>
<evidence type="ECO:0000259" key="17">
    <source>
        <dbReference type="PROSITE" id="PS50886"/>
    </source>
</evidence>
<evidence type="ECO:0000256" key="11">
    <source>
        <dbReference type="ARBA" id="ARBA00022884"/>
    </source>
</evidence>
<dbReference type="EC" id="6.1.1.20" evidence="15"/>
<dbReference type="Pfam" id="PF03483">
    <property type="entry name" value="B3_4"/>
    <property type="match status" value="1"/>
</dbReference>
<organism evidence="20 21">
    <name type="scientific">Dehalococcoides mccartyi</name>
    <dbReference type="NCBI Taxonomy" id="61435"/>
    <lineage>
        <taxon>Bacteria</taxon>
        <taxon>Bacillati</taxon>
        <taxon>Chloroflexota</taxon>
        <taxon>Dehalococcoidia</taxon>
        <taxon>Dehalococcoidales</taxon>
        <taxon>Dehalococcoidaceae</taxon>
        <taxon>Dehalococcoides</taxon>
    </lineage>
</organism>
<gene>
    <name evidence="15" type="primary">pheT</name>
    <name evidence="20" type="ORF">DA01_02225</name>
</gene>
<dbReference type="InterPro" id="IPR005121">
    <property type="entry name" value="Fdx_antiC-bd"/>
</dbReference>
<feature type="binding site" evidence="15">
    <location>
        <position position="470"/>
    </location>
    <ligand>
        <name>Mg(2+)</name>
        <dbReference type="ChEBI" id="CHEBI:18420"/>
        <note>shared with alpha subunit</note>
    </ligand>
</feature>
<comment type="subcellular location">
    <subcellularLocation>
        <location evidence="1 15">Cytoplasm</location>
    </subcellularLocation>
</comment>
<dbReference type="PROSITE" id="PS51483">
    <property type="entry name" value="B5"/>
    <property type="match status" value="1"/>
</dbReference>
<evidence type="ECO:0000256" key="16">
    <source>
        <dbReference type="PROSITE-ProRule" id="PRU00209"/>
    </source>
</evidence>
<dbReference type="OrthoDB" id="9805455at2"/>
<dbReference type="Gene3D" id="3.50.40.10">
    <property type="entry name" value="Phenylalanyl-trna Synthetase, Chain B, domain 3"/>
    <property type="match status" value="1"/>
</dbReference>
<dbReference type="InterPro" id="IPR005147">
    <property type="entry name" value="tRNA_synthase_B5-dom"/>
</dbReference>
<comment type="catalytic activity">
    <reaction evidence="14 15">
        <text>tRNA(Phe) + L-phenylalanine + ATP = L-phenylalanyl-tRNA(Phe) + AMP + diphosphate + H(+)</text>
        <dbReference type="Rhea" id="RHEA:19413"/>
        <dbReference type="Rhea" id="RHEA-COMP:9668"/>
        <dbReference type="Rhea" id="RHEA-COMP:9699"/>
        <dbReference type="ChEBI" id="CHEBI:15378"/>
        <dbReference type="ChEBI" id="CHEBI:30616"/>
        <dbReference type="ChEBI" id="CHEBI:33019"/>
        <dbReference type="ChEBI" id="CHEBI:58095"/>
        <dbReference type="ChEBI" id="CHEBI:78442"/>
        <dbReference type="ChEBI" id="CHEBI:78531"/>
        <dbReference type="ChEBI" id="CHEBI:456215"/>
        <dbReference type="EC" id="6.1.1.20"/>
    </reaction>
</comment>
<dbReference type="NCBIfam" id="TIGR00472">
    <property type="entry name" value="pheT_bact"/>
    <property type="match status" value="1"/>
</dbReference>
<dbReference type="Gene3D" id="2.40.50.140">
    <property type="entry name" value="Nucleic acid-binding proteins"/>
    <property type="match status" value="1"/>
</dbReference>
<dbReference type="EMBL" id="JGYD01000010">
    <property type="protein sequence ID" value="KSV18814.1"/>
    <property type="molecule type" value="Genomic_DNA"/>
</dbReference>
<dbReference type="HAMAP" id="MF_00283">
    <property type="entry name" value="Phe_tRNA_synth_beta1"/>
    <property type="match status" value="1"/>
</dbReference>
<evidence type="ECO:0000256" key="5">
    <source>
        <dbReference type="ARBA" id="ARBA00022555"/>
    </source>
</evidence>
<dbReference type="GO" id="GO:0004826">
    <property type="term" value="F:phenylalanine-tRNA ligase activity"/>
    <property type="evidence" value="ECO:0007669"/>
    <property type="project" value="UniProtKB-UniRule"/>
</dbReference>
<dbReference type="InterPro" id="IPR045864">
    <property type="entry name" value="aa-tRNA-synth_II/BPL/LPL"/>
</dbReference>
<dbReference type="PROSITE" id="PS51447">
    <property type="entry name" value="FDX_ACB"/>
    <property type="match status" value="1"/>
</dbReference>
<protein>
    <recommendedName>
        <fullName evidence="15">Phenylalanine--tRNA ligase beta subunit</fullName>
        <ecNumber evidence="15">6.1.1.20</ecNumber>
    </recommendedName>
    <alternativeName>
        <fullName evidence="15">Phenylalanyl-tRNA synthetase beta subunit</fullName>
        <shortName evidence="15">PheRS</shortName>
    </alternativeName>
</protein>
<feature type="domain" description="TRNA-binding" evidence="17">
    <location>
        <begin position="39"/>
        <end position="152"/>
    </location>
</feature>
<evidence type="ECO:0000256" key="1">
    <source>
        <dbReference type="ARBA" id="ARBA00004496"/>
    </source>
</evidence>
<dbReference type="CDD" id="cd02796">
    <property type="entry name" value="tRNA_bind_bactPheRS"/>
    <property type="match status" value="1"/>
</dbReference>
<keyword evidence="7 15" id="KW-0479">Metal-binding</keyword>
<evidence type="ECO:0000256" key="9">
    <source>
        <dbReference type="ARBA" id="ARBA00022840"/>
    </source>
</evidence>
<dbReference type="GO" id="GO:0009328">
    <property type="term" value="C:phenylalanine-tRNA ligase complex"/>
    <property type="evidence" value="ECO:0007669"/>
    <property type="project" value="TreeGrafter"/>
</dbReference>
<evidence type="ECO:0000256" key="4">
    <source>
        <dbReference type="ARBA" id="ARBA00022490"/>
    </source>
</evidence>
<evidence type="ECO:0000256" key="7">
    <source>
        <dbReference type="ARBA" id="ARBA00022723"/>
    </source>
</evidence>
<evidence type="ECO:0000259" key="19">
    <source>
        <dbReference type="PROSITE" id="PS51483"/>
    </source>
</evidence>
<keyword evidence="8 15" id="KW-0547">Nucleotide-binding</keyword>
<dbReference type="Pfam" id="PF03484">
    <property type="entry name" value="B5"/>
    <property type="match status" value="1"/>
</dbReference>
<evidence type="ECO:0000256" key="8">
    <source>
        <dbReference type="ARBA" id="ARBA00022741"/>
    </source>
</evidence>
<dbReference type="SMART" id="SM00874">
    <property type="entry name" value="B5"/>
    <property type="match status" value="1"/>
</dbReference>
<keyword evidence="9 15" id="KW-0067">ATP-binding</keyword>
<keyword evidence="11 16" id="KW-0694">RNA-binding</keyword>
<dbReference type="FunFam" id="3.50.40.10:FF:000001">
    <property type="entry name" value="Phenylalanine--tRNA ligase beta subunit"/>
    <property type="match status" value="1"/>
</dbReference>
<feature type="domain" description="B5" evidence="19">
    <location>
        <begin position="404"/>
        <end position="492"/>
    </location>
</feature>
<keyword evidence="12 15" id="KW-0648">Protein biosynthesis</keyword>
<reference evidence="20 21" key="1">
    <citation type="journal article" date="2015" name="Sci. Rep.">
        <title>A comparative genomics and reductive dehalogenase gene transcription study of two chloroethene-respiring bacteria, Dehalococcoides mccartyi strains MB and 11a.</title>
        <authorList>
            <person name="Low A."/>
            <person name="Shen Z."/>
            <person name="Cheng D."/>
            <person name="Rogers M.J."/>
            <person name="Lee P.K."/>
            <person name="He J."/>
        </authorList>
    </citation>
    <scope>NUCLEOTIDE SEQUENCE [LARGE SCALE GENOMIC DNA]</scope>
    <source>
        <strain evidence="20 21">MB</strain>
    </source>
</reference>
<name>A0A0V8M4W1_9CHLR</name>
<dbReference type="SUPFAM" id="SSF55681">
    <property type="entry name" value="Class II aaRS and biotin synthetases"/>
    <property type="match status" value="1"/>
</dbReference>
<evidence type="ECO:0000256" key="10">
    <source>
        <dbReference type="ARBA" id="ARBA00022842"/>
    </source>
</evidence>